<proteinExistence type="predicted"/>
<dbReference type="InterPro" id="IPR011989">
    <property type="entry name" value="ARM-like"/>
</dbReference>
<feature type="non-terminal residue" evidence="1">
    <location>
        <position position="1"/>
    </location>
</feature>
<organism evidence="1 2">
    <name type="scientific">Ilex paraguariensis</name>
    <name type="common">yerba mate</name>
    <dbReference type="NCBI Taxonomy" id="185542"/>
    <lineage>
        <taxon>Eukaryota</taxon>
        <taxon>Viridiplantae</taxon>
        <taxon>Streptophyta</taxon>
        <taxon>Embryophyta</taxon>
        <taxon>Tracheophyta</taxon>
        <taxon>Spermatophyta</taxon>
        <taxon>Magnoliopsida</taxon>
        <taxon>eudicotyledons</taxon>
        <taxon>Gunneridae</taxon>
        <taxon>Pentapetalae</taxon>
        <taxon>asterids</taxon>
        <taxon>campanulids</taxon>
        <taxon>Aquifoliales</taxon>
        <taxon>Aquifoliaceae</taxon>
        <taxon>Ilex</taxon>
    </lineage>
</organism>
<comment type="caution">
    <text evidence="1">The sequence shown here is derived from an EMBL/GenBank/DDBJ whole genome shotgun (WGS) entry which is preliminary data.</text>
</comment>
<dbReference type="Gene3D" id="1.25.10.10">
    <property type="entry name" value="Leucine-rich Repeat Variant"/>
    <property type="match status" value="1"/>
</dbReference>
<keyword evidence="2" id="KW-1185">Reference proteome</keyword>
<gene>
    <name evidence="1" type="ORF">ILEXP_LOCUS8646</name>
</gene>
<dbReference type="AlphaFoldDB" id="A0ABC8R7Z7"/>
<sequence>LDKFRDLLTLMMSTLTETLNYGNEAAASEALELLIELAGTEPRFLKRQIVEVVGTML</sequence>
<reference evidence="1 2" key="1">
    <citation type="submission" date="2024-02" db="EMBL/GenBank/DDBJ databases">
        <authorList>
            <person name="Vignale AGUSTIN F."/>
            <person name="Sosa J E."/>
            <person name="Modenutti C."/>
        </authorList>
    </citation>
    <scope>NUCLEOTIDE SEQUENCE [LARGE SCALE GENOMIC DNA]</scope>
</reference>
<name>A0ABC8R7Z7_9AQUA</name>
<evidence type="ECO:0000313" key="2">
    <source>
        <dbReference type="Proteomes" id="UP001642360"/>
    </source>
</evidence>
<protein>
    <submittedName>
        <fullName evidence="1">Uncharacterized protein</fullName>
    </submittedName>
</protein>
<dbReference type="Proteomes" id="UP001642360">
    <property type="component" value="Unassembled WGS sequence"/>
</dbReference>
<dbReference type="EMBL" id="CAUOFW020001101">
    <property type="protein sequence ID" value="CAK9141123.1"/>
    <property type="molecule type" value="Genomic_DNA"/>
</dbReference>
<accession>A0ABC8R7Z7</accession>
<evidence type="ECO:0000313" key="1">
    <source>
        <dbReference type="EMBL" id="CAK9141123.1"/>
    </source>
</evidence>